<dbReference type="InterPro" id="IPR021621">
    <property type="entry name" value="Omp_AT"/>
</dbReference>
<dbReference type="RefSeq" id="WP_131482867.1">
    <property type="nucleotide sequence ID" value="NZ_SJDL01000027.1"/>
</dbReference>
<evidence type="ECO:0000313" key="4">
    <source>
        <dbReference type="Proteomes" id="UP000313645"/>
    </source>
</evidence>
<accession>A0ABY1ZHB3</accession>
<protein>
    <recommendedName>
        <fullName evidence="2">Solitary outer membrane autotransporter-like beta-barrel domain-containing protein</fullName>
    </recommendedName>
</protein>
<comment type="caution">
    <text evidence="3">The sequence shown here is derived from an EMBL/GenBank/DDBJ whole genome shotgun (WGS) entry which is preliminary data.</text>
</comment>
<sequence>MRLGARRPVWLLLLTLLPTMTALAATELERATRNVLSANYTLSILLTSGDAVRFGFWNFNPNDYFELDNDDFGSAESAQLRQSITTASLPFSWSRPIGDRGNTLTYTVKLAYIAQEQDARLVVSNDARKDKVYEQITSASAGAAWRHVVTRPITVTAGVLVHWMRYVNDTHYNSTASQSVQPKLDGILTNITVDAVIAEPTLTLTYDRPIMGADWSFFSDYHYMRGRTISTNEPAHQTDPEAWYWSNGVRIRNPIFSRFLPGQNIWFRAARIDVGGDIGEQLGNRYYYETGLAWLLEARGRIPFVDNVAIGVNFNYGSVLRGGSLILTFNED</sequence>
<feature type="chain" id="PRO_5046957267" description="Solitary outer membrane autotransporter-like beta-barrel domain-containing protein" evidence="1">
    <location>
        <begin position="25"/>
        <end position="332"/>
    </location>
</feature>
<feature type="signal peptide" evidence="1">
    <location>
        <begin position="1"/>
        <end position="24"/>
    </location>
</feature>
<keyword evidence="1" id="KW-0732">Signal</keyword>
<feature type="domain" description="Solitary outer membrane autotransporter-like beta-barrel" evidence="2">
    <location>
        <begin position="11"/>
        <end position="331"/>
    </location>
</feature>
<reference evidence="3 4" key="1">
    <citation type="submission" date="2019-02" db="EMBL/GenBank/DDBJ databases">
        <title>Marinobacter halodurans sp. nov., a marine bacterium isolated from sea tidal flat.</title>
        <authorList>
            <person name="Yoo Y."/>
            <person name="Lee D.W."/>
            <person name="Kim B.S."/>
            <person name="Kim J.-J."/>
        </authorList>
    </citation>
    <scope>NUCLEOTIDE SEQUENCE [LARGE SCALE GENOMIC DNA]</scope>
    <source>
        <strain evidence="3 4">YJ-S3-2</strain>
    </source>
</reference>
<dbReference type="Proteomes" id="UP000313645">
    <property type="component" value="Unassembled WGS sequence"/>
</dbReference>
<evidence type="ECO:0000259" key="2">
    <source>
        <dbReference type="Pfam" id="PF11557"/>
    </source>
</evidence>
<gene>
    <name evidence="3" type="ORF">EZI54_15895</name>
</gene>
<proteinExistence type="predicted"/>
<keyword evidence="4" id="KW-1185">Reference proteome</keyword>
<dbReference type="Pfam" id="PF11557">
    <property type="entry name" value="Omp_AT"/>
    <property type="match status" value="1"/>
</dbReference>
<dbReference type="EMBL" id="SJDL01000027">
    <property type="protein sequence ID" value="TBW52524.1"/>
    <property type="molecule type" value="Genomic_DNA"/>
</dbReference>
<name>A0ABY1ZHB3_9GAMM</name>
<evidence type="ECO:0000256" key="1">
    <source>
        <dbReference type="SAM" id="SignalP"/>
    </source>
</evidence>
<organism evidence="3 4">
    <name type="scientific">Marinobacter halodurans</name>
    <dbReference type="NCBI Taxonomy" id="2528979"/>
    <lineage>
        <taxon>Bacteria</taxon>
        <taxon>Pseudomonadati</taxon>
        <taxon>Pseudomonadota</taxon>
        <taxon>Gammaproteobacteria</taxon>
        <taxon>Pseudomonadales</taxon>
        <taxon>Marinobacteraceae</taxon>
        <taxon>Marinobacter</taxon>
    </lineage>
</organism>
<evidence type="ECO:0000313" key="3">
    <source>
        <dbReference type="EMBL" id="TBW52524.1"/>
    </source>
</evidence>